<dbReference type="GO" id="GO:0005524">
    <property type="term" value="F:ATP binding"/>
    <property type="evidence" value="ECO:0007669"/>
    <property type="project" value="UniProtKB-KW"/>
</dbReference>
<protein>
    <submittedName>
        <fullName evidence="5">ABC transporter ATP-binding protein</fullName>
    </submittedName>
</protein>
<dbReference type="InterPro" id="IPR003439">
    <property type="entry name" value="ABC_transporter-like_ATP-bd"/>
</dbReference>
<gene>
    <name evidence="5" type="ORF">G8E03_12845</name>
</gene>
<dbReference type="GO" id="GO:0005886">
    <property type="term" value="C:plasma membrane"/>
    <property type="evidence" value="ECO:0007669"/>
    <property type="project" value="TreeGrafter"/>
</dbReference>
<dbReference type="AlphaFoldDB" id="A0A6G7VNA0"/>
<keyword evidence="6" id="KW-1185">Reference proteome</keyword>
<evidence type="ECO:0000256" key="3">
    <source>
        <dbReference type="ARBA" id="ARBA00022840"/>
    </source>
</evidence>
<evidence type="ECO:0000313" key="6">
    <source>
        <dbReference type="Proteomes" id="UP000500791"/>
    </source>
</evidence>
<dbReference type="InterPro" id="IPR027417">
    <property type="entry name" value="P-loop_NTPase"/>
</dbReference>
<dbReference type="PANTHER" id="PTHR45772:SF9">
    <property type="entry name" value="CONSERVED COMPONENT OF ABC TRANSPORTER FOR NATURAL AMINO ACIDS"/>
    <property type="match status" value="1"/>
</dbReference>
<dbReference type="InterPro" id="IPR003593">
    <property type="entry name" value="AAA+_ATPase"/>
</dbReference>
<dbReference type="PANTHER" id="PTHR45772">
    <property type="entry name" value="CONSERVED COMPONENT OF ABC TRANSPORTER FOR NATURAL AMINO ACIDS-RELATED"/>
    <property type="match status" value="1"/>
</dbReference>
<keyword evidence="1" id="KW-0813">Transport</keyword>
<dbReference type="GO" id="GO:0016887">
    <property type="term" value="F:ATP hydrolysis activity"/>
    <property type="evidence" value="ECO:0007669"/>
    <property type="project" value="InterPro"/>
</dbReference>
<dbReference type="KEGG" id="mon:G8E03_12845"/>
<dbReference type="RefSeq" id="WP_166192586.1">
    <property type="nucleotide sequence ID" value="NZ_CP049811.1"/>
</dbReference>
<dbReference type="InterPro" id="IPR032823">
    <property type="entry name" value="BCA_ABC_TP_C"/>
</dbReference>
<evidence type="ECO:0000259" key="4">
    <source>
        <dbReference type="PROSITE" id="PS50893"/>
    </source>
</evidence>
<name>A0A6G7VNA0_9RHOB</name>
<organism evidence="5 6">
    <name type="scientific">Pontivivens nitratireducens</name>
    <dbReference type="NCBI Taxonomy" id="2758038"/>
    <lineage>
        <taxon>Bacteria</taxon>
        <taxon>Pseudomonadati</taxon>
        <taxon>Pseudomonadota</taxon>
        <taxon>Alphaproteobacteria</taxon>
        <taxon>Rhodobacterales</taxon>
        <taxon>Paracoccaceae</taxon>
        <taxon>Pontivivens</taxon>
    </lineage>
</organism>
<dbReference type="SMART" id="SM00382">
    <property type="entry name" value="AAA"/>
    <property type="match status" value="1"/>
</dbReference>
<proteinExistence type="predicted"/>
<evidence type="ECO:0000256" key="1">
    <source>
        <dbReference type="ARBA" id="ARBA00022448"/>
    </source>
</evidence>
<accession>A0A6G7VNA0</accession>
<reference evidence="5 6" key="1">
    <citation type="submission" date="2020-03" db="EMBL/GenBank/DDBJ databases">
        <title>Complete genome sequence of Monaibacterium sp. ALG8 with diverse plasmids.</title>
        <authorList>
            <person name="Sun C."/>
        </authorList>
    </citation>
    <scope>NUCLEOTIDE SEQUENCE [LARGE SCALE GENOMIC DNA]</scope>
    <source>
        <strain evidence="5 6">ALG8</strain>
    </source>
</reference>
<feature type="domain" description="ABC transporter" evidence="4">
    <location>
        <begin position="9"/>
        <end position="238"/>
    </location>
</feature>
<dbReference type="SUPFAM" id="SSF52540">
    <property type="entry name" value="P-loop containing nucleoside triphosphate hydrolases"/>
    <property type="match status" value="1"/>
</dbReference>
<dbReference type="Pfam" id="PF00005">
    <property type="entry name" value="ABC_tran"/>
    <property type="match status" value="1"/>
</dbReference>
<dbReference type="CDD" id="cd03219">
    <property type="entry name" value="ABC_Mj1267_LivG_branched"/>
    <property type="match status" value="1"/>
</dbReference>
<dbReference type="Gene3D" id="3.40.50.300">
    <property type="entry name" value="P-loop containing nucleotide triphosphate hydrolases"/>
    <property type="match status" value="1"/>
</dbReference>
<dbReference type="EMBL" id="CP049811">
    <property type="protein sequence ID" value="QIK41563.1"/>
    <property type="molecule type" value="Genomic_DNA"/>
</dbReference>
<keyword evidence="3 5" id="KW-0067">ATP-binding</keyword>
<dbReference type="Pfam" id="PF12399">
    <property type="entry name" value="BCA_ABC_TP_C"/>
    <property type="match status" value="1"/>
</dbReference>
<dbReference type="InterPro" id="IPR051120">
    <property type="entry name" value="ABC_AA/LPS_Transport"/>
</dbReference>
<keyword evidence="2" id="KW-0547">Nucleotide-binding</keyword>
<evidence type="ECO:0000256" key="2">
    <source>
        <dbReference type="ARBA" id="ARBA00022741"/>
    </source>
</evidence>
<evidence type="ECO:0000313" key="5">
    <source>
        <dbReference type="EMBL" id="QIK41563.1"/>
    </source>
</evidence>
<sequence>MLPEKTDGLRVEHVTQRFGGLLALDDVSFTSERNRITGLIGPNGSGKTTMFNIISGFIKPTAGHIYANGDDITRLAPHQMAAHGIGRTFQIPKPFASMTVRQTIELASRANPKTGHSDPASIAREAGLGDKLDLYPGELTTTDLHSLELVKVLATGASFVLLDEVFAGLNPSEIEHVTQLIRRFADQGTSFLIIEHRMRAVMALCDHVHVLLYGRLAKSGTPIEVTRDPEVIEAYLGAEAIEHA</sequence>
<dbReference type="PROSITE" id="PS50893">
    <property type="entry name" value="ABC_TRANSPORTER_2"/>
    <property type="match status" value="1"/>
</dbReference>
<dbReference type="Proteomes" id="UP000500791">
    <property type="component" value="Chromosome"/>
</dbReference>